<accession>A0A370TB44</accession>
<name>A0A370TB44_9HELO</name>
<gene>
    <name evidence="2" type="ORF">BP5553_09934</name>
</gene>
<comment type="caution">
    <text evidence="2">The sequence shown here is derived from an EMBL/GenBank/DDBJ whole genome shotgun (WGS) entry which is preliminary data.</text>
</comment>
<sequence>MKSIVNLVALVLTFLTLSISTSASPTNNGLATNEFVYPHQILKRSYNLDCAKLVNAKVCTALGVACDQNGNVLNARSPDLPKHCGPLQCVCTPVGAGDPLLPKTKTIRAAGMDSMMTSQMSSMMATPTNSMMASQMNSIMGTPASNMIGISPSIVTGSEPTSLAPPISSITATPSTGTMAPPPMNSILPTSTMYMTTVVPHMHTSRLEGSVTGTSTVVVTSITLMTTSITPTASTSANDAHTHTAALRFYFLSLAVFLAYAIQM</sequence>
<reference evidence="2 3" key="1">
    <citation type="journal article" date="2018" name="IMA Fungus">
        <title>IMA Genome-F 9: Draft genome sequence of Annulohypoxylon stygium, Aspergillus mulundensis, Berkeleyomyces basicola (syn. Thielaviopsis basicola), Ceratocystis smalleyi, two Cercospora beticola strains, Coleophoma cylindrospora, Fusarium fracticaudum, Phialophora cf. hyalina, and Morchella septimelata.</title>
        <authorList>
            <person name="Wingfield B.D."/>
            <person name="Bills G.F."/>
            <person name="Dong Y."/>
            <person name="Huang W."/>
            <person name="Nel W.J."/>
            <person name="Swalarsk-Parry B.S."/>
            <person name="Vaghefi N."/>
            <person name="Wilken P.M."/>
            <person name="An Z."/>
            <person name="de Beer Z.W."/>
            <person name="De Vos L."/>
            <person name="Chen L."/>
            <person name="Duong T.A."/>
            <person name="Gao Y."/>
            <person name="Hammerbacher A."/>
            <person name="Kikkert J.R."/>
            <person name="Li Y."/>
            <person name="Li H."/>
            <person name="Li K."/>
            <person name="Li Q."/>
            <person name="Liu X."/>
            <person name="Ma X."/>
            <person name="Naidoo K."/>
            <person name="Pethybridge S.J."/>
            <person name="Sun J."/>
            <person name="Steenkamp E.T."/>
            <person name="van der Nest M.A."/>
            <person name="van Wyk S."/>
            <person name="Wingfield M.J."/>
            <person name="Xiong C."/>
            <person name="Yue Q."/>
            <person name="Zhang X."/>
        </authorList>
    </citation>
    <scope>NUCLEOTIDE SEQUENCE [LARGE SCALE GENOMIC DNA]</scope>
    <source>
        <strain evidence="2 3">BP 5553</strain>
    </source>
</reference>
<feature type="chain" id="PRO_5016803887" evidence="1">
    <location>
        <begin position="24"/>
        <end position="264"/>
    </location>
</feature>
<dbReference type="EMBL" id="NPIC01000013">
    <property type="protein sequence ID" value="RDL31145.1"/>
    <property type="molecule type" value="Genomic_DNA"/>
</dbReference>
<dbReference type="Proteomes" id="UP000254866">
    <property type="component" value="Unassembled WGS sequence"/>
</dbReference>
<keyword evidence="1" id="KW-0732">Signal</keyword>
<evidence type="ECO:0000313" key="3">
    <source>
        <dbReference type="Proteomes" id="UP000254866"/>
    </source>
</evidence>
<dbReference type="GeneID" id="43602783"/>
<dbReference type="AlphaFoldDB" id="A0A370TB44"/>
<evidence type="ECO:0000313" key="2">
    <source>
        <dbReference type="EMBL" id="RDL31145.1"/>
    </source>
</evidence>
<dbReference type="RefSeq" id="XP_031865394.1">
    <property type="nucleotide sequence ID" value="XM_032018557.1"/>
</dbReference>
<protein>
    <submittedName>
        <fullName evidence="2">Uncharacterized protein</fullName>
    </submittedName>
</protein>
<feature type="signal peptide" evidence="1">
    <location>
        <begin position="1"/>
        <end position="23"/>
    </location>
</feature>
<organism evidence="2 3">
    <name type="scientific">Venustampulla echinocandica</name>
    <dbReference type="NCBI Taxonomy" id="2656787"/>
    <lineage>
        <taxon>Eukaryota</taxon>
        <taxon>Fungi</taxon>
        <taxon>Dikarya</taxon>
        <taxon>Ascomycota</taxon>
        <taxon>Pezizomycotina</taxon>
        <taxon>Leotiomycetes</taxon>
        <taxon>Helotiales</taxon>
        <taxon>Pleuroascaceae</taxon>
        <taxon>Venustampulla</taxon>
    </lineage>
</organism>
<keyword evidence="3" id="KW-1185">Reference proteome</keyword>
<evidence type="ECO:0000256" key="1">
    <source>
        <dbReference type="SAM" id="SignalP"/>
    </source>
</evidence>
<proteinExistence type="predicted"/>